<comment type="caution">
    <text evidence="2">The sequence shown here is derived from an EMBL/GenBank/DDBJ whole genome shotgun (WGS) entry which is preliminary data.</text>
</comment>
<evidence type="ECO:0000313" key="3">
    <source>
        <dbReference type="Proteomes" id="UP001233172"/>
    </source>
</evidence>
<feature type="signal peptide" evidence="1">
    <location>
        <begin position="1"/>
        <end position="17"/>
    </location>
</feature>
<reference evidence="2" key="2">
    <citation type="submission" date="2023-04" db="EMBL/GenBank/DDBJ databases">
        <authorList>
            <person name="Bu L."/>
            <person name="Lu L."/>
            <person name="Laidemitt M.R."/>
            <person name="Zhang S.M."/>
            <person name="Mutuku M."/>
            <person name="Mkoji G."/>
            <person name="Steinauer M."/>
            <person name="Loker E.S."/>
        </authorList>
    </citation>
    <scope>NUCLEOTIDE SEQUENCE</scope>
    <source>
        <strain evidence="2">KasaAsao</strain>
        <tissue evidence="2">Whole Snail</tissue>
    </source>
</reference>
<evidence type="ECO:0000256" key="1">
    <source>
        <dbReference type="SAM" id="SignalP"/>
    </source>
</evidence>
<accession>A0AAD8F047</accession>
<reference evidence="2" key="1">
    <citation type="journal article" date="2023" name="PLoS Negl. Trop. Dis.">
        <title>A genome sequence for Biomphalaria pfeifferi, the major vector snail for the human-infecting parasite Schistosoma mansoni.</title>
        <authorList>
            <person name="Bu L."/>
            <person name="Lu L."/>
            <person name="Laidemitt M.R."/>
            <person name="Zhang S.M."/>
            <person name="Mutuku M."/>
            <person name="Mkoji G."/>
            <person name="Steinauer M."/>
            <person name="Loker E.S."/>
        </authorList>
    </citation>
    <scope>NUCLEOTIDE SEQUENCE</scope>
    <source>
        <strain evidence="2">KasaAsao</strain>
    </source>
</reference>
<dbReference type="Proteomes" id="UP001233172">
    <property type="component" value="Unassembled WGS sequence"/>
</dbReference>
<dbReference type="AlphaFoldDB" id="A0AAD8F047"/>
<name>A0AAD8F047_BIOPF</name>
<evidence type="ECO:0000313" key="2">
    <source>
        <dbReference type="EMBL" id="KAK0045768.1"/>
    </source>
</evidence>
<dbReference type="EMBL" id="JASAOG010000175">
    <property type="protein sequence ID" value="KAK0045768.1"/>
    <property type="molecule type" value="Genomic_DNA"/>
</dbReference>
<gene>
    <name evidence="2" type="ORF">Bpfe_024767</name>
</gene>
<feature type="chain" id="PRO_5042258168" evidence="1">
    <location>
        <begin position="18"/>
        <end position="84"/>
    </location>
</feature>
<sequence>MRTYILCLASLVSLVCSLSAQTKTKGEIKVNGNEVVDCINRKCAISVPRLRLYIPKIKIPRRKNQIILRPSFGERIYHLKNNGS</sequence>
<keyword evidence="1" id="KW-0732">Signal</keyword>
<protein>
    <submittedName>
        <fullName evidence="2">Uncharacterized protein</fullName>
    </submittedName>
</protein>
<keyword evidence="3" id="KW-1185">Reference proteome</keyword>
<proteinExistence type="predicted"/>
<organism evidence="2 3">
    <name type="scientific">Biomphalaria pfeifferi</name>
    <name type="common">Bloodfluke planorb</name>
    <name type="synonym">Freshwater snail</name>
    <dbReference type="NCBI Taxonomy" id="112525"/>
    <lineage>
        <taxon>Eukaryota</taxon>
        <taxon>Metazoa</taxon>
        <taxon>Spiralia</taxon>
        <taxon>Lophotrochozoa</taxon>
        <taxon>Mollusca</taxon>
        <taxon>Gastropoda</taxon>
        <taxon>Heterobranchia</taxon>
        <taxon>Euthyneura</taxon>
        <taxon>Panpulmonata</taxon>
        <taxon>Hygrophila</taxon>
        <taxon>Lymnaeoidea</taxon>
        <taxon>Planorbidae</taxon>
        <taxon>Biomphalaria</taxon>
    </lineage>
</organism>